<comment type="caution">
    <text evidence="1">The sequence shown here is derived from an EMBL/GenBank/DDBJ whole genome shotgun (WGS) entry which is preliminary data.</text>
</comment>
<dbReference type="Proteomes" id="UP001607302">
    <property type="component" value="Unassembled WGS sequence"/>
</dbReference>
<proteinExistence type="predicted"/>
<protein>
    <submittedName>
        <fullName evidence="1">Uncharacterized protein</fullName>
    </submittedName>
</protein>
<dbReference type="AlphaFoldDB" id="A0ABD2AE71"/>
<gene>
    <name evidence="1" type="ORF">V1478_011322</name>
</gene>
<accession>A0ABD2AE71</accession>
<reference evidence="1 2" key="1">
    <citation type="journal article" date="2024" name="Ann. Entomol. Soc. Am.">
        <title>Genomic analyses of the southern and eastern yellowjacket wasps (Hymenoptera: Vespidae) reveal evolutionary signatures of social life.</title>
        <authorList>
            <person name="Catto M.A."/>
            <person name="Caine P.B."/>
            <person name="Orr S.E."/>
            <person name="Hunt B.G."/>
            <person name="Goodisman M.A.D."/>
        </authorList>
    </citation>
    <scope>NUCLEOTIDE SEQUENCE [LARGE SCALE GENOMIC DNA]</scope>
    <source>
        <strain evidence="1">233</strain>
        <tissue evidence="1">Head and thorax</tissue>
    </source>
</reference>
<evidence type="ECO:0000313" key="2">
    <source>
        <dbReference type="Proteomes" id="UP001607302"/>
    </source>
</evidence>
<organism evidence="1 2">
    <name type="scientific">Vespula squamosa</name>
    <name type="common">Southern yellow jacket</name>
    <name type="synonym">Wasp</name>
    <dbReference type="NCBI Taxonomy" id="30214"/>
    <lineage>
        <taxon>Eukaryota</taxon>
        <taxon>Metazoa</taxon>
        <taxon>Ecdysozoa</taxon>
        <taxon>Arthropoda</taxon>
        <taxon>Hexapoda</taxon>
        <taxon>Insecta</taxon>
        <taxon>Pterygota</taxon>
        <taxon>Neoptera</taxon>
        <taxon>Endopterygota</taxon>
        <taxon>Hymenoptera</taxon>
        <taxon>Apocrita</taxon>
        <taxon>Aculeata</taxon>
        <taxon>Vespoidea</taxon>
        <taxon>Vespidae</taxon>
        <taxon>Vespinae</taxon>
        <taxon>Vespula</taxon>
    </lineage>
</organism>
<sequence length="332" mass="38505">MNDYFPFRSAIPLTSFRDEKKRSTTRLHSLSMLSFNRIGNYSTPGQRTSECFSKDFSNKILERCSEAEQPPLQWHNISELRGGRNDRKRLDKVDNLEMIEDNLDVNLNPRPIKFPSKQLGPNIYGHVWSKMLSFLVLPELSDENIVSIRRGEGKIVVKVVQRSDKERNPMRVPDKWLMPLVWGTPMFPSWVLEVWPRCPAVRRNEGLYPFLRTTCQPLACHFLNVAFLAHREKAMGGPTCPWEPAEQSLRGPCAHDQHPRGYTHLTNLLPPPTLETSPLPSQTFFLYFAIIPYPSLLYRNLFFFATPWCRLPFLLIDSREFVEISSDIKGEK</sequence>
<evidence type="ECO:0000313" key="1">
    <source>
        <dbReference type="EMBL" id="KAL2718903.1"/>
    </source>
</evidence>
<keyword evidence="2" id="KW-1185">Reference proteome</keyword>
<dbReference type="EMBL" id="JAUDFV010000151">
    <property type="protein sequence ID" value="KAL2718903.1"/>
    <property type="molecule type" value="Genomic_DNA"/>
</dbReference>
<name>A0ABD2AE71_VESSQ</name>